<dbReference type="GO" id="GO:0032259">
    <property type="term" value="P:methylation"/>
    <property type="evidence" value="ECO:0007669"/>
    <property type="project" value="UniProtKB-KW"/>
</dbReference>
<evidence type="ECO:0000256" key="9">
    <source>
        <dbReference type="ARBA" id="ARBA00038126"/>
    </source>
</evidence>
<dbReference type="InterPro" id="IPR029063">
    <property type="entry name" value="SAM-dependent_MTases_sf"/>
</dbReference>
<evidence type="ECO:0000256" key="8">
    <source>
        <dbReference type="ARBA" id="ARBA00023242"/>
    </source>
</evidence>
<accession>A0A0E9NK10</accession>
<keyword evidence="11" id="KW-1185">Reference proteome</keyword>
<reference evidence="10 11" key="2">
    <citation type="journal article" date="2014" name="J. Gen. Appl. Microbiol.">
        <title>The early diverging ascomycetous budding yeast Saitoella complicata has three histone deacetylases belonging to the Clr6, Hos2, and Rpd3 lineages.</title>
        <authorList>
            <person name="Nishida H."/>
            <person name="Matsumoto T."/>
            <person name="Kondo S."/>
            <person name="Hamamoto M."/>
            <person name="Yoshikawa H."/>
        </authorList>
    </citation>
    <scope>NUCLEOTIDE SEQUENCE [LARGE SCALE GENOMIC DNA]</scope>
    <source>
        <strain evidence="10 11">NRRL Y-17804</strain>
    </source>
</reference>
<dbReference type="GO" id="GO:0018064">
    <property type="term" value="F:protein-L-histidine N-tele-methyltransferase activity"/>
    <property type="evidence" value="ECO:0007669"/>
    <property type="project" value="UniProtKB-EC"/>
</dbReference>
<dbReference type="EC" id="2.1.1.85" evidence="3"/>
<keyword evidence="6" id="KW-0808">Transferase</keyword>
<sequence>MDPADTEVSLFALDLGSDIEDVKEDLAASEAAGCTVIAEPVKGKKDRHAVMSEEEYAKQKENFWRNVNIEEPGMLEKKTLPAETKFDISRIKSAIELFYYQRQYEKALNLATEFLKEPTKGAPRIVSGDRKEMEDLARRCEQKLAHASSQKPAAAPNPIPAIQMSSTFTFNFADEDIEIDENEQLASATSSLSLECPALTVPSLTPCVHDLTQFVSRLPHKLNYSTLNIPNTSARIPKRELWDIKLQLMHEENLDDVKEEDERTKEALNGVDDVIPGVYEGGFKTWECSIDLSRYLSMEIGAGTLTCPERVAELGCGSALPSMHLLHQALLKGHALALTLQDYNASVLQHVTVPNVYLAWALSRVGAEEWEGDGEIDVTDEDKTAFLNDLKTKNIQITLLSGGWGVEMLEYMNPAPTILLASETIYSPNSLPAFMDVLHGCCAAGSQALVAAKKVYFGVGGGVDEFKRAVEARNLLRSGVVDDVSTQGVARTILKVKARS</sequence>
<dbReference type="AlphaFoldDB" id="A0A0E9NK10"/>
<evidence type="ECO:0000313" key="10">
    <source>
        <dbReference type="EMBL" id="GAO50021.1"/>
    </source>
</evidence>
<keyword evidence="5" id="KW-0489">Methyltransferase</keyword>
<comment type="similarity">
    <text evidence="9">Belongs to the methyltransferase superfamily. METTL18 family.</text>
</comment>
<evidence type="ECO:0000313" key="11">
    <source>
        <dbReference type="Proteomes" id="UP000033140"/>
    </source>
</evidence>
<organism evidence="10 11">
    <name type="scientific">Saitoella complicata (strain BCRC 22490 / CBS 7301 / JCM 7358 / NBRC 10748 / NRRL Y-17804)</name>
    <dbReference type="NCBI Taxonomy" id="698492"/>
    <lineage>
        <taxon>Eukaryota</taxon>
        <taxon>Fungi</taxon>
        <taxon>Dikarya</taxon>
        <taxon>Ascomycota</taxon>
        <taxon>Taphrinomycotina</taxon>
        <taxon>Taphrinomycotina incertae sedis</taxon>
        <taxon>Saitoella</taxon>
    </lineage>
</organism>
<keyword evidence="4" id="KW-0963">Cytoplasm</keyword>
<evidence type="ECO:0000256" key="6">
    <source>
        <dbReference type="ARBA" id="ARBA00022679"/>
    </source>
</evidence>
<evidence type="ECO:0000256" key="5">
    <source>
        <dbReference type="ARBA" id="ARBA00022603"/>
    </source>
</evidence>
<reference evidence="10 11" key="1">
    <citation type="journal article" date="2011" name="J. Gen. Appl. Microbiol.">
        <title>Draft genome sequencing of the enigmatic yeast Saitoella complicata.</title>
        <authorList>
            <person name="Nishida H."/>
            <person name="Hamamoto M."/>
            <person name="Sugiyama J."/>
        </authorList>
    </citation>
    <scope>NUCLEOTIDE SEQUENCE [LARGE SCALE GENOMIC DNA]</scope>
    <source>
        <strain evidence="10 11">NRRL Y-17804</strain>
    </source>
</reference>
<dbReference type="InterPro" id="IPR019410">
    <property type="entry name" value="Methyltransf_16"/>
</dbReference>
<evidence type="ECO:0000256" key="1">
    <source>
        <dbReference type="ARBA" id="ARBA00004123"/>
    </source>
</evidence>
<dbReference type="EMBL" id="BACD03000028">
    <property type="protein sequence ID" value="GAO50021.1"/>
    <property type="molecule type" value="Genomic_DNA"/>
</dbReference>
<dbReference type="GO" id="GO:0005634">
    <property type="term" value="C:nucleus"/>
    <property type="evidence" value="ECO:0007669"/>
    <property type="project" value="UniProtKB-SubCell"/>
</dbReference>
<dbReference type="OMA" id="ADVKFQM"/>
<comment type="subcellular location">
    <subcellularLocation>
        <location evidence="2">Cytoplasm</location>
    </subcellularLocation>
    <subcellularLocation>
        <location evidence="1">Nucleus</location>
    </subcellularLocation>
</comment>
<dbReference type="PANTHER" id="PTHR14614:SF39">
    <property type="entry name" value="HISTIDINE PROTEIN METHYLTRANSFERASE 1 HOMOLOG"/>
    <property type="match status" value="1"/>
</dbReference>
<keyword evidence="7" id="KW-0949">S-adenosyl-L-methionine</keyword>
<keyword evidence="8" id="KW-0539">Nucleus</keyword>
<evidence type="ECO:0000256" key="4">
    <source>
        <dbReference type="ARBA" id="ARBA00022490"/>
    </source>
</evidence>
<evidence type="ECO:0000256" key="3">
    <source>
        <dbReference type="ARBA" id="ARBA00012533"/>
    </source>
</evidence>
<comment type="caution">
    <text evidence="10">The sequence shown here is derived from an EMBL/GenBank/DDBJ whole genome shotgun (WGS) entry which is preliminary data.</text>
</comment>
<dbReference type="Proteomes" id="UP000033140">
    <property type="component" value="Unassembled WGS sequence"/>
</dbReference>
<name>A0A0E9NK10_SAICN</name>
<dbReference type="PANTHER" id="PTHR14614">
    <property type="entry name" value="HEPATOCELLULAR CARCINOMA-ASSOCIATED ANTIGEN"/>
    <property type="match status" value="1"/>
</dbReference>
<proteinExistence type="inferred from homology"/>
<reference evidence="10 11" key="3">
    <citation type="journal article" date="2015" name="Genome Announc.">
        <title>Draft Genome Sequence of the Archiascomycetous Yeast Saitoella complicata.</title>
        <authorList>
            <person name="Yamauchi K."/>
            <person name="Kondo S."/>
            <person name="Hamamoto M."/>
            <person name="Takahashi Y."/>
            <person name="Ogura Y."/>
            <person name="Hayashi T."/>
            <person name="Nishida H."/>
        </authorList>
    </citation>
    <scope>NUCLEOTIDE SEQUENCE [LARGE SCALE GENOMIC DNA]</scope>
    <source>
        <strain evidence="10 11">NRRL Y-17804</strain>
    </source>
</reference>
<evidence type="ECO:0000256" key="2">
    <source>
        <dbReference type="ARBA" id="ARBA00004496"/>
    </source>
</evidence>
<evidence type="ECO:0000256" key="7">
    <source>
        <dbReference type="ARBA" id="ARBA00022691"/>
    </source>
</evidence>
<gene>
    <name evidence="10" type="ORF">G7K_4156-t1</name>
</gene>
<dbReference type="Gene3D" id="3.40.50.150">
    <property type="entry name" value="Vaccinia Virus protein VP39"/>
    <property type="match status" value="1"/>
</dbReference>
<protein>
    <recommendedName>
        <fullName evidence="3">protein-histidine N-methyltransferase</fullName>
        <ecNumber evidence="3">2.1.1.85</ecNumber>
    </recommendedName>
</protein>
<dbReference type="GO" id="GO:0005737">
    <property type="term" value="C:cytoplasm"/>
    <property type="evidence" value="ECO:0007669"/>
    <property type="project" value="UniProtKB-SubCell"/>
</dbReference>